<evidence type="ECO:0000313" key="6">
    <source>
        <dbReference type="EMBL" id="SDI20026.1"/>
    </source>
</evidence>
<dbReference type="Proteomes" id="UP000181870">
    <property type="component" value="Unassembled WGS sequence"/>
</dbReference>
<feature type="domain" description="Bacterial surface antigen (D15)" evidence="4">
    <location>
        <begin position="135"/>
        <end position="357"/>
    </location>
</feature>
<dbReference type="GeneID" id="29455683"/>
<dbReference type="Pfam" id="PF01103">
    <property type="entry name" value="Omp85"/>
    <property type="match status" value="1"/>
</dbReference>
<feature type="chain" id="PRO_5014531161" evidence="3">
    <location>
        <begin position="26"/>
        <end position="399"/>
    </location>
</feature>
<keyword evidence="2" id="KW-0472">Membrane</keyword>
<dbReference type="EMBL" id="JAQNZF010000002">
    <property type="protein sequence ID" value="MDC2740867.1"/>
    <property type="molecule type" value="Genomic_DNA"/>
</dbReference>
<dbReference type="EMBL" id="FNDO01000030">
    <property type="protein sequence ID" value="SDI20026.1"/>
    <property type="molecule type" value="Genomic_DNA"/>
</dbReference>
<dbReference type="STRING" id="28116.Bovatus_01869"/>
<evidence type="ECO:0000259" key="4">
    <source>
        <dbReference type="Pfam" id="PF01103"/>
    </source>
</evidence>
<accession>A0A139KQ80</accession>
<proteinExistence type="predicted"/>
<dbReference type="Proteomes" id="UP001219389">
    <property type="component" value="Unassembled WGS sequence"/>
</dbReference>
<evidence type="ECO:0000256" key="1">
    <source>
        <dbReference type="ARBA" id="ARBA00004370"/>
    </source>
</evidence>
<comment type="subcellular location">
    <subcellularLocation>
        <location evidence="1">Membrane</location>
    </subcellularLocation>
</comment>
<evidence type="ECO:0000313" key="5">
    <source>
        <dbReference type="EMBL" id="MDC2740867.1"/>
    </source>
</evidence>
<evidence type="ECO:0000256" key="2">
    <source>
        <dbReference type="ARBA" id="ARBA00023136"/>
    </source>
</evidence>
<dbReference type="KEGG" id="boa:Bovatus_01869"/>
<reference evidence="6 7" key="1">
    <citation type="submission" date="2016-10" db="EMBL/GenBank/DDBJ databases">
        <authorList>
            <person name="de Groot N.N."/>
        </authorList>
    </citation>
    <scope>NUCLEOTIDE SEQUENCE [LARGE SCALE GENOMIC DNA]</scope>
    <source>
        <strain evidence="6 7">NLAE-zl-C57</strain>
    </source>
</reference>
<dbReference type="InterPro" id="IPR000184">
    <property type="entry name" value="Bac_surfAg_D15"/>
</dbReference>
<organism evidence="6 7">
    <name type="scientific">Bacteroides ovatus</name>
    <dbReference type="NCBI Taxonomy" id="28116"/>
    <lineage>
        <taxon>Bacteria</taxon>
        <taxon>Pseudomonadati</taxon>
        <taxon>Bacteroidota</taxon>
        <taxon>Bacteroidia</taxon>
        <taxon>Bacteroidales</taxon>
        <taxon>Bacteroidaceae</taxon>
        <taxon>Bacteroides</taxon>
    </lineage>
</organism>
<name>A0A139KQ80_BACOV</name>
<evidence type="ECO:0000256" key="3">
    <source>
        <dbReference type="SAM" id="SignalP"/>
    </source>
</evidence>
<reference evidence="5" key="2">
    <citation type="submission" date="2022-10" db="EMBL/GenBank/DDBJ databases">
        <title>Human gut microbiome strain richness.</title>
        <authorList>
            <person name="Chen-Liaw A."/>
        </authorList>
    </citation>
    <scope>NUCLEOTIDE SEQUENCE</scope>
    <source>
        <strain evidence="5">BSD2780120875st1_E1_BSD2780120875_150330</strain>
    </source>
</reference>
<feature type="signal peptide" evidence="3">
    <location>
        <begin position="1"/>
        <end position="25"/>
    </location>
</feature>
<dbReference type="Gene3D" id="2.40.160.50">
    <property type="entry name" value="membrane protein fhac: a member of the omp85/tpsb transporter family"/>
    <property type="match status" value="1"/>
</dbReference>
<evidence type="ECO:0000313" key="7">
    <source>
        <dbReference type="Proteomes" id="UP000181870"/>
    </source>
</evidence>
<dbReference type="PATRIC" id="fig|28116.10.peg.4752"/>
<dbReference type="RefSeq" id="WP_004301038.1">
    <property type="nucleotide sequence ID" value="NZ_CACRTD010000031.1"/>
</dbReference>
<keyword evidence="3" id="KW-0732">Signal</keyword>
<protein>
    <submittedName>
        <fullName evidence="5">BamA/TamA family outer membrane protein</fullName>
    </submittedName>
    <submittedName>
        <fullName evidence="6">Surface antigen</fullName>
    </submittedName>
</protein>
<gene>
    <name evidence="5" type="ORF">PO382_01360</name>
    <name evidence="6" type="ORF">SAMN05192582_103040</name>
</gene>
<dbReference type="GO" id="GO:0019867">
    <property type="term" value="C:outer membrane"/>
    <property type="evidence" value="ECO:0007669"/>
    <property type="project" value="InterPro"/>
</dbReference>
<dbReference type="AlphaFoldDB" id="A0A139KQ80"/>
<sequence>MIMNTRQNRLIIFALLLLTQTPLGAQLHSTKIELPEDSISATMEDSIPAKRSFFKKFLDYFNDANKEKKNKKFDFSVIGGPHYSSDTKFGLGLVAAGLYRTDRIDTLLPPSNVSLYGDVSTVGFYLLGVRGNHLFPKDKYRLNYNLYFYSFPSLYWGRGYDNGANSDNESDYKRFQAQVKVDFMFRLAKNFYIGPMAVFDYIDGRNFEKPELWEGMAARTTNTSLGLSLLYDSRDFLTNAYHGYYLRIDQRFSPAFLGNKYAFSSTELTTSYYQPVWKGGVLAGQFHTLLTYGDTPWGLMATLGSSYSMRGYYEGRYRDKGAMDAQIELRQHVWKRNGVAVWVGAGTIFPRLSEFTPKHILPNYGFGYRWEFKKRVNVRLDLGFGKHQTGFIFNINEAF</sequence>